<evidence type="ECO:0000313" key="5">
    <source>
        <dbReference type="Proteomes" id="UP000053029"/>
    </source>
</evidence>
<gene>
    <name evidence="4" type="ORF">Z517_00559</name>
</gene>
<dbReference type="GO" id="GO:0016491">
    <property type="term" value="F:oxidoreductase activity"/>
    <property type="evidence" value="ECO:0007669"/>
    <property type="project" value="UniProtKB-KW"/>
</dbReference>
<protein>
    <submittedName>
        <fullName evidence="4">Uncharacterized protein</fullName>
    </submittedName>
</protein>
<dbReference type="Gene3D" id="3.40.50.720">
    <property type="entry name" value="NAD(P)-binding Rossmann-like Domain"/>
    <property type="match status" value="1"/>
</dbReference>
<keyword evidence="3" id="KW-0560">Oxidoreductase</keyword>
<dbReference type="PROSITE" id="PS00061">
    <property type="entry name" value="ADH_SHORT"/>
    <property type="match status" value="1"/>
</dbReference>
<dbReference type="STRING" id="1442368.A0A0D2HL08"/>
<evidence type="ECO:0000256" key="2">
    <source>
        <dbReference type="ARBA" id="ARBA00022857"/>
    </source>
</evidence>
<proteinExistence type="inferred from homology"/>
<dbReference type="EMBL" id="KN846969">
    <property type="protein sequence ID" value="KIW85169.1"/>
    <property type="molecule type" value="Genomic_DNA"/>
</dbReference>
<dbReference type="RefSeq" id="XP_013288977.1">
    <property type="nucleotide sequence ID" value="XM_013433523.1"/>
</dbReference>
<name>A0A0D2HL08_9EURO</name>
<evidence type="ECO:0000313" key="4">
    <source>
        <dbReference type="EMBL" id="KIW85169.1"/>
    </source>
</evidence>
<dbReference type="PANTHER" id="PTHR43180">
    <property type="entry name" value="3-OXOACYL-(ACYL-CARRIER-PROTEIN) REDUCTASE (AFU_ORTHOLOGUE AFUA_6G11210)"/>
    <property type="match status" value="1"/>
</dbReference>
<dbReference type="InterPro" id="IPR020904">
    <property type="entry name" value="Sc_DH/Rdtase_CS"/>
</dbReference>
<dbReference type="GeneID" id="25300049"/>
<accession>A0A0D2HL08</accession>
<sequence length="289" mass="31986">MAEVKFDEKIFDGLRGKIVIITGGSSGIGLATVKFFSAHGAQIVSADLNPPPEETANVVFRKVDLTKWDEQYDLFEWTAKTYGRIDIAFLNAGVGEIENVFVDECDDRGRLKEPKYSVLAVNLIAPINGFKIATHFMKKQPEGGSIVITGSGKSFNGVGGTPMYAVSKHGLLGLIRTLRTDIPEKYNIRLNLVCPFWTDTGIIPPEEREKIVSARECMQPADVPAKAVAYLSLNPQCQGTVLYAACGKYFDVDWGFYLTRPVWLGAKNHLDRVSWEEDPAALAFKTKFE</sequence>
<dbReference type="AlphaFoldDB" id="A0A0D2HL08"/>
<evidence type="ECO:0000256" key="3">
    <source>
        <dbReference type="ARBA" id="ARBA00023002"/>
    </source>
</evidence>
<dbReference type="Pfam" id="PF00106">
    <property type="entry name" value="adh_short"/>
    <property type="match status" value="1"/>
</dbReference>
<keyword evidence="2" id="KW-0521">NADP</keyword>
<comment type="similarity">
    <text evidence="1">Belongs to the short-chain dehydrogenases/reductases (SDR) family.</text>
</comment>
<dbReference type="InterPro" id="IPR002347">
    <property type="entry name" value="SDR_fam"/>
</dbReference>
<dbReference type="VEuPathDB" id="FungiDB:Z517_00559"/>
<organism evidence="4 5">
    <name type="scientific">Fonsecaea pedrosoi CBS 271.37</name>
    <dbReference type="NCBI Taxonomy" id="1442368"/>
    <lineage>
        <taxon>Eukaryota</taxon>
        <taxon>Fungi</taxon>
        <taxon>Dikarya</taxon>
        <taxon>Ascomycota</taxon>
        <taxon>Pezizomycotina</taxon>
        <taxon>Eurotiomycetes</taxon>
        <taxon>Chaetothyriomycetidae</taxon>
        <taxon>Chaetothyriales</taxon>
        <taxon>Herpotrichiellaceae</taxon>
        <taxon>Fonsecaea</taxon>
    </lineage>
</organism>
<dbReference type="SUPFAM" id="SSF51735">
    <property type="entry name" value="NAD(P)-binding Rossmann-fold domains"/>
    <property type="match status" value="1"/>
</dbReference>
<dbReference type="Proteomes" id="UP000053029">
    <property type="component" value="Unassembled WGS sequence"/>
</dbReference>
<reference evidence="4 5" key="1">
    <citation type="submission" date="2015-01" db="EMBL/GenBank/DDBJ databases">
        <title>The Genome Sequence of Fonsecaea pedrosoi CBS 271.37.</title>
        <authorList>
            <consortium name="The Broad Institute Genomics Platform"/>
            <person name="Cuomo C."/>
            <person name="de Hoog S."/>
            <person name="Gorbushina A."/>
            <person name="Stielow B."/>
            <person name="Teixiera M."/>
            <person name="Abouelleil A."/>
            <person name="Chapman S.B."/>
            <person name="Priest M."/>
            <person name="Young S.K."/>
            <person name="Wortman J."/>
            <person name="Nusbaum C."/>
            <person name="Birren B."/>
        </authorList>
    </citation>
    <scope>NUCLEOTIDE SEQUENCE [LARGE SCALE GENOMIC DNA]</scope>
    <source>
        <strain evidence="4 5">CBS 271.37</strain>
    </source>
</reference>
<dbReference type="OrthoDB" id="37659at2759"/>
<evidence type="ECO:0000256" key="1">
    <source>
        <dbReference type="ARBA" id="ARBA00006484"/>
    </source>
</evidence>
<dbReference type="PRINTS" id="PR00081">
    <property type="entry name" value="GDHRDH"/>
</dbReference>
<dbReference type="PANTHER" id="PTHR43180:SF33">
    <property type="entry name" value="15-HYDROXYPROSTAGLANDIN DEHYDROGENASE [NAD(+)]-LIKE"/>
    <property type="match status" value="1"/>
</dbReference>
<dbReference type="InterPro" id="IPR036291">
    <property type="entry name" value="NAD(P)-bd_dom_sf"/>
</dbReference>
<keyword evidence="5" id="KW-1185">Reference proteome</keyword>
<dbReference type="HOGENOM" id="CLU_010194_13_1_1"/>